<sequence length="108" mass="11788">MEWEWVAHAFGEQGPRLAERLAETVRAWDRQVRADDNDKHTDPTLTVHPAGAPAICRPRAACWRTDPAVSCASGLPASGRTVRAPRRAIGARGAPDDVRPVLCLRLSV</sequence>
<name>A0A919G6N8_9ACTN</name>
<evidence type="ECO:0000313" key="2">
    <source>
        <dbReference type="Proteomes" id="UP000617734"/>
    </source>
</evidence>
<reference evidence="1" key="2">
    <citation type="submission" date="2020-09" db="EMBL/GenBank/DDBJ databases">
        <authorList>
            <person name="Sun Q."/>
            <person name="Ohkuma M."/>
        </authorList>
    </citation>
    <scope>NUCLEOTIDE SEQUENCE</scope>
    <source>
        <strain evidence="1">JCM 4646</strain>
    </source>
</reference>
<protein>
    <submittedName>
        <fullName evidence="1">Uncharacterized protein</fullName>
    </submittedName>
</protein>
<organism evidence="1 2">
    <name type="scientific">Kitasatospora indigofera</name>
    <dbReference type="NCBI Taxonomy" id="67307"/>
    <lineage>
        <taxon>Bacteria</taxon>
        <taxon>Bacillati</taxon>
        <taxon>Actinomycetota</taxon>
        <taxon>Actinomycetes</taxon>
        <taxon>Kitasatosporales</taxon>
        <taxon>Streptomycetaceae</taxon>
        <taxon>Kitasatospora</taxon>
    </lineage>
</organism>
<dbReference type="AlphaFoldDB" id="A0A919G6N8"/>
<keyword evidence="2" id="KW-1185">Reference proteome</keyword>
<gene>
    <name evidence="1" type="ORF">GCM10018781_56110</name>
</gene>
<comment type="caution">
    <text evidence="1">The sequence shown here is derived from an EMBL/GenBank/DDBJ whole genome shotgun (WGS) entry which is preliminary data.</text>
</comment>
<evidence type="ECO:0000313" key="1">
    <source>
        <dbReference type="EMBL" id="GHH79028.1"/>
    </source>
</evidence>
<proteinExistence type="predicted"/>
<dbReference type="EMBL" id="BNBO01000040">
    <property type="protein sequence ID" value="GHH79028.1"/>
    <property type="molecule type" value="Genomic_DNA"/>
</dbReference>
<dbReference type="Proteomes" id="UP000617734">
    <property type="component" value="Unassembled WGS sequence"/>
</dbReference>
<reference evidence="1" key="1">
    <citation type="journal article" date="2014" name="Int. J. Syst. Evol. Microbiol.">
        <title>Complete genome sequence of Corynebacterium casei LMG S-19264T (=DSM 44701T), isolated from a smear-ripened cheese.</title>
        <authorList>
            <consortium name="US DOE Joint Genome Institute (JGI-PGF)"/>
            <person name="Walter F."/>
            <person name="Albersmeier A."/>
            <person name="Kalinowski J."/>
            <person name="Ruckert C."/>
        </authorList>
    </citation>
    <scope>NUCLEOTIDE SEQUENCE</scope>
    <source>
        <strain evidence="1">JCM 4646</strain>
    </source>
</reference>
<accession>A0A919G6N8</accession>